<name>A0A4Y7SUG1_COPMI</name>
<reference evidence="1 2" key="1">
    <citation type="journal article" date="2019" name="Nat. Ecol. Evol.">
        <title>Megaphylogeny resolves global patterns of mushroom evolution.</title>
        <authorList>
            <person name="Varga T."/>
            <person name="Krizsan K."/>
            <person name="Foldi C."/>
            <person name="Dima B."/>
            <person name="Sanchez-Garcia M."/>
            <person name="Sanchez-Ramirez S."/>
            <person name="Szollosi G.J."/>
            <person name="Szarkandi J.G."/>
            <person name="Papp V."/>
            <person name="Albert L."/>
            <person name="Andreopoulos W."/>
            <person name="Angelini C."/>
            <person name="Antonin V."/>
            <person name="Barry K.W."/>
            <person name="Bougher N.L."/>
            <person name="Buchanan P."/>
            <person name="Buyck B."/>
            <person name="Bense V."/>
            <person name="Catcheside P."/>
            <person name="Chovatia M."/>
            <person name="Cooper J."/>
            <person name="Damon W."/>
            <person name="Desjardin D."/>
            <person name="Finy P."/>
            <person name="Geml J."/>
            <person name="Haridas S."/>
            <person name="Hughes K."/>
            <person name="Justo A."/>
            <person name="Karasinski D."/>
            <person name="Kautmanova I."/>
            <person name="Kiss B."/>
            <person name="Kocsube S."/>
            <person name="Kotiranta H."/>
            <person name="LaButti K.M."/>
            <person name="Lechner B.E."/>
            <person name="Liimatainen K."/>
            <person name="Lipzen A."/>
            <person name="Lukacs Z."/>
            <person name="Mihaltcheva S."/>
            <person name="Morgado L.N."/>
            <person name="Niskanen T."/>
            <person name="Noordeloos M.E."/>
            <person name="Ohm R.A."/>
            <person name="Ortiz-Santana B."/>
            <person name="Ovrebo C."/>
            <person name="Racz N."/>
            <person name="Riley R."/>
            <person name="Savchenko A."/>
            <person name="Shiryaev A."/>
            <person name="Soop K."/>
            <person name="Spirin V."/>
            <person name="Szebenyi C."/>
            <person name="Tomsovsky M."/>
            <person name="Tulloss R.E."/>
            <person name="Uehling J."/>
            <person name="Grigoriev I.V."/>
            <person name="Vagvolgyi C."/>
            <person name="Papp T."/>
            <person name="Martin F.M."/>
            <person name="Miettinen O."/>
            <person name="Hibbett D.S."/>
            <person name="Nagy L.G."/>
        </authorList>
    </citation>
    <scope>NUCLEOTIDE SEQUENCE [LARGE SCALE GENOMIC DNA]</scope>
    <source>
        <strain evidence="1 2">FP101781</strain>
    </source>
</reference>
<dbReference type="AlphaFoldDB" id="A0A4Y7SUG1"/>
<comment type="caution">
    <text evidence="1">The sequence shown here is derived from an EMBL/GenBank/DDBJ whole genome shotgun (WGS) entry which is preliminary data.</text>
</comment>
<organism evidence="1 2">
    <name type="scientific">Coprinellus micaceus</name>
    <name type="common">Glistening ink-cap mushroom</name>
    <name type="synonym">Coprinus micaceus</name>
    <dbReference type="NCBI Taxonomy" id="71717"/>
    <lineage>
        <taxon>Eukaryota</taxon>
        <taxon>Fungi</taxon>
        <taxon>Dikarya</taxon>
        <taxon>Basidiomycota</taxon>
        <taxon>Agaricomycotina</taxon>
        <taxon>Agaricomycetes</taxon>
        <taxon>Agaricomycetidae</taxon>
        <taxon>Agaricales</taxon>
        <taxon>Agaricineae</taxon>
        <taxon>Psathyrellaceae</taxon>
        <taxon>Coprinellus</taxon>
    </lineage>
</organism>
<dbReference type="Proteomes" id="UP000298030">
    <property type="component" value="Unassembled WGS sequence"/>
</dbReference>
<evidence type="ECO:0000313" key="1">
    <source>
        <dbReference type="EMBL" id="TEB25288.1"/>
    </source>
</evidence>
<dbReference type="EMBL" id="QPFP01000058">
    <property type="protein sequence ID" value="TEB25288.1"/>
    <property type="molecule type" value="Genomic_DNA"/>
</dbReference>
<gene>
    <name evidence="1" type="ORF">FA13DRAFT_1176657</name>
</gene>
<sequence length="214" mass="24589">MPPAPCRFEYHHWTSSFLHFSSKRHPRPPRYVDGCQPKIRDKKFQGKLGGYKRKRRKGRGVNAVTRTQERGRSGRCLRIRQIDERGFGSGDSWAGILTPSTRLKAPADLRFRFPWLPWVGGKGDGEGTALDELEFEWVEGKVCGVDGGSCDSWTEGMNWRHEGIFRRGGGEVPIEERAARGLKIEVSWSVKGWLVRWHEGSRKDVGERMMEYEE</sequence>
<protein>
    <submittedName>
        <fullName evidence="1">Uncharacterized protein</fullName>
    </submittedName>
</protein>
<accession>A0A4Y7SUG1</accession>
<keyword evidence="2" id="KW-1185">Reference proteome</keyword>
<proteinExistence type="predicted"/>
<evidence type="ECO:0000313" key="2">
    <source>
        <dbReference type="Proteomes" id="UP000298030"/>
    </source>
</evidence>